<gene>
    <name evidence="2" type="ORF">HDA37_002924</name>
</gene>
<evidence type="ECO:0000313" key="3">
    <source>
        <dbReference type="Proteomes" id="UP000549695"/>
    </source>
</evidence>
<accession>A0A852W1W0</accession>
<name>A0A852W1W0_PSEA5</name>
<dbReference type="GeneID" id="98052673"/>
<dbReference type="Proteomes" id="UP000549695">
    <property type="component" value="Unassembled WGS sequence"/>
</dbReference>
<dbReference type="InterPro" id="IPR058595">
    <property type="entry name" value="Avidin-like"/>
</dbReference>
<evidence type="ECO:0008006" key="4">
    <source>
        <dbReference type="Google" id="ProtNLM"/>
    </source>
</evidence>
<comment type="caution">
    <text evidence="2">The sequence shown here is derived from an EMBL/GenBank/DDBJ whole genome shotgun (WGS) entry which is preliminary data.</text>
</comment>
<dbReference type="EMBL" id="JACCCZ010000001">
    <property type="protein sequence ID" value="NYG02639.1"/>
    <property type="molecule type" value="Genomic_DNA"/>
</dbReference>
<keyword evidence="3" id="KW-1185">Reference proteome</keyword>
<evidence type="ECO:0000313" key="2">
    <source>
        <dbReference type="EMBL" id="NYG02639.1"/>
    </source>
</evidence>
<feature type="region of interest" description="Disordered" evidence="1">
    <location>
        <begin position="1"/>
        <end position="23"/>
    </location>
</feature>
<dbReference type="RefSeq" id="WP_179761399.1">
    <property type="nucleotide sequence ID" value="NZ_BAAAJZ010000003.1"/>
</dbReference>
<evidence type="ECO:0000256" key="1">
    <source>
        <dbReference type="SAM" id="MobiDB-lite"/>
    </source>
</evidence>
<reference evidence="2 3" key="1">
    <citation type="submission" date="2020-07" db="EMBL/GenBank/DDBJ databases">
        <title>Sequencing the genomes of 1000 actinobacteria strains.</title>
        <authorList>
            <person name="Klenk H.-P."/>
        </authorList>
    </citation>
    <scope>NUCLEOTIDE SEQUENCE [LARGE SCALE GENOMIC DNA]</scope>
    <source>
        <strain evidence="2 3">DSM 44749</strain>
    </source>
</reference>
<proteinExistence type="predicted"/>
<dbReference type="AlphaFoldDB" id="A0A852W1W0"/>
<organism evidence="2 3">
    <name type="scientific">Pseudonocardia alni</name>
    <name type="common">Amycolata alni</name>
    <dbReference type="NCBI Taxonomy" id="33907"/>
    <lineage>
        <taxon>Bacteria</taxon>
        <taxon>Bacillati</taxon>
        <taxon>Actinomycetota</taxon>
        <taxon>Actinomycetes</taxon>
        <taxon>Pseudonocardiales</taxon>
        <taxon>Pseudonocardiaceae</taxon>
        <taxon>Pseudonocardia</taxon>
    </lineage>
</organism>
<sequence>MSSAPSVDGRRFAGVSNSGDGEVGRATIFDYHEADGLVWAEYAGGAVRLGRLAGTRDGDVLRFRYVHVSTDGTTSSGRCEARLEILDDGRLRSHESWAWESRPGTGESVVEEITGRT</sequence>
<dbReference type="Pfam" id="PF26421">
    <property type="entry name" value="Avidin_like"/>
    <property type="match status" value="1"/>
</dbReference>
<protein>
    <recommendedName>
        <fullName evidence="4">N-acetylglutamate synthase</fullName>
    </recommendedName>
</protein>